<dbReference type="Pfam" id="PF04967">
    <property type="entry name" value="HTH_10"/>
    <property type="match status" value="1"/>
</dbReference>
<organism evidence="2">
    <name type="scientific">uncultured Caudovirales phage</name>
    <dbReference type="NCBI Taxonomy" id="2100421"/>
    <lineage>
        <taxon>Viruses</taxon>
        <taxon>Duplodnaviria</taxon>
        <taxon>Heunggongvirae</taxon>
        <taxon>Uroviricota</taxon>
        <taxon>Caudoviricetes</taxon>
        <taxon>Peduoviridae</taxon>
        <taxon>Maltschvirus</taxon>
        <taxon>Maltschvirus maltsch</taxon>
    </lineage>
</organism>
<gene>
    <name evidence="2" type="ORF">UFOVP193_14</name>
</gene>
<dbReference type="SUPFAM" id="SSF88659">
    <property type="entry name" value="Sigma3 and sigma4 domains of RNA polymerase sigma factors"/>
    <property type="match status" value="1"/>
</dbReference>
<sequence>MNEPKTLREIAEEEGISHQAITEIIERALKKMAKELERKGIKLEDLL</sequence>
<protein>
    <submittedName>
        <fullName evidence="2">Bacterioopsin activator-type, HTH domain containing protein</fullName>
    </submittedName>
</protein>
<dbReference type="InterPro" id="IPR007050">
    <property type="entry name" value="HTH_bacterioopsin"/>
</dbReference>
<evidence type="ECO:0000259" key="1">
    <source>
        <dbReference type="Pfam" id="PF04967"/>
    </source>
</evidence>
<dbReference type="InterPro" id="IPR013324">
    <property type="entry name" value="RNA_pol_sigma_r3/r4-like"/>
</dbReference>
<evidence type="ECO:0000313" key="2">
    <source>
        <dbReference type="EMBL" id="CAB5214082.1"/>
    </source>
</evidence>
<dbReference type="InterPro" id="IPR036388">
    <property type="entry name" value="WH-like_DNA-bd_sf"/>
</dbReference>
<accession>A0A6J7WNB9</accession>
<dbReference type="Gene3D" id="1.10.10.10">
    <property type="entry name" value="Winged helix-like DNA-binding domain superfamily/Winged helix DNA-binding domain"/>
    <property type="match status" value="1"/>
</dbReference>
<proteinExistence type="predicted"/>
<reference evidence="2" key="1">
    <citation type="submission" date="2020-05" db="EMBL/GenBank/DDBJ databases">
        <authorList>
            <person name="Chiriac C."/>
            <person name="Salcher M."/>
            <person name="Ghai R."/>
            <person name="Kavagutti S V."/>
        </authorList>
    </citation>
    <scope>NUCLEOTIDE SEQUENCE</scope>
</reference>
<name>A0A6J7WNB9_9CAUD</name>
<dbReference type="EMBL" id="LR798240">
    <property type="protein sequence ID" value="CAB5214082.1"/>
    <property type="molecule type" value="Genomic_DNA"/>
</dbReference>
<feature type="domain" description="HTH bat-type" evidence="1">
    <location>
        <begin position="6"/>
        <end position="33"/>
    </location>
</feature>